<dbReference type="RefSeq" id="WP_023388725.1">
    <property type="nucleotide sequence ID" value="NZ_AXUN02000212.1"/>
</dbReference>
<evidence type="ECO:0000256" key="8">
    <source>
        <dbReference type="ARBA" id="ARBA00050488"/>
    </source>
</evidence>
<dbReference type="InterPro" id="IPR016193">
    <property type="entry name" value="Cytidine_deaminase-like"/>
</dbReference>
<evidence type="ECO:0000256" key="10">
    <source>
        <dbReference type="HAMAP-Rule" id="MF_00139"/>
    </source>
</evidence>
<feature type="domain" description="MGS-like" evidence="11">
    <location>
        <begin position="1"/>
        <end position="142"/>
    </location>
</feature>
<dbReference type="PANTHER" id="PTHR11692:SF0">
    <property type="entry name" value="BIFUNCTIONAL PURINE BIOSYNTHESIS PROTEIN ATIC"/>
    <property type="match status" value="1"/>
</dbReference>
<gene>
    <name evidence="10" type="primary">purH</name>
    <name evidence="12" type="ORF">T472_0216840</name>
</gene>
<evidence type="ECO:0000256" key="3">
    <source>
        <dbReference type="ARBA" id="ARBA00007667"/>
    </source>
</evidence>
<dbReference type="eggNOG" id="COG0138">
    <property type="taxonomic scope" value="Bacteria"/>
</dbReference>
<comment type="domain">
    <text evidence="10">The IMP cyclohydrolase activity resides in the N-terminal region.</text>
</comment>
<dbReference type="PIRSF" id="PIRSF000414">
    <property type="entry name" value="AICARFT_IMPCHas"/>
    <property type="match status" value="1"/>
</dbReference>
<sequence length="502" mass="55281">MRALISVFDKTGLRELALFLEKNNVEIISSGGTYKYLQAEGIKVSTVESVTGFPEILDGRVKTLHPAIHSGILYIRENESHADQVRELGIEGIDIVCVNLYPFFDKLKENLPEEEQIEFIDIGGPTMLRAAAKNFRDVYVLSDPGDYEAFIAGFGAMEADRYGEAAVSFKKNLAGKVFSLMGAYDSAVATYILGGSFNDYLNLSYRKVSDLRYGENPHQKASYYESLTGPGALKDMEILWGKELSYNNLKDMDIAWKSVCEFDEDACCAVKHNTPCGFALGNGSFDAYRKAYECDKVSIFGGIVALNCEVTSEAAGLMNSIFLEVVMAPSFTDEALEILKKKKNLRIVRLEAKPSQKTSAVTLDGLILAQDEDLDFVREMKVVTEKAPTKEEMDELVFAMRVVKYVKSNAIVVSRDKMAVGIGGGQVNRIDAAKFALSRGEGATVMASDAFFPFGDVVEEAGKHGIKAIIQPGGSLKDQESIDKCNELGISMVFTSMRHFKH</sequence>
<dbReference type="Pfam" id="PF01808">
    <property type="entry name" value="AICARFT_IMPCHas"/>
    <property type="match status" value="1"/>
</dbReference>
<evidence type="ECO:0000256" key="1">
    <source>
        <dbReference type="ARBA" id="ARBA00004844"/>
    </source>
</evidence>
<comment type="pathway">
    <text evidence="1 10">Purine metabolism; IMP biosynthesis via de novo pathway; IMP from 5-formamido-1-(5-phospho-D-ribosyl)imidazole-4-carboxamide: step 1/1.</text>
</comment>
<name>V7HZN8_9CLOT</name>
<proteinExistence type="inferred from homology"/>
<keyword evidence="4 10" id="KW-0808">Transferase</keyword>
<dbReference type="EC" id="3.5.4.10" evidence="10"/>
<evidence type="ECO:0000259" key="11">
    <source>
        <dbReference type="PROSITE" id="PS51855"/>
    </source>
</evidence>
<dbReference type="NCBIfam" id="NF002049">
    <property type="entry name" value="PRK00881.1"/>
    <property type="match status" value="1"/>
</dbReference>
<comment type="caution">
    <text evidence="12">The sequence shown here is derived from an EMBL/GenBank/DDBJ whole genome shotgun (WGS) entry which is preliminary data.</text>
</comment>
<dbReference type="CDD" id="cd01421">
    <property type="entry name" value="IMPCH"/>
    <property type="match status" value="1"/>
</dbReference>
<reference evidence="12 13" key="1">
    <citation type="journal article" date="2014" name="Genome Announc.">
        <title>Genome Sequence of Youngiibacter fragilis, the Type Strain of the Genus Youngiibacter.</title>
        <authorList>
            <person name="Wawrik C.B."/>
            <person name="Callaghan A.V."/>
            <person name="Stamps B.W."/>
            <person name="Wawrik B."/>
        </authorList>
    </citation>
    <scope>NUCLEOTIDE SEQUENCE [LARGE SCALE GENOMIC DNA]</scope>
    <source>
        <strain evidence="12 13">232.1</strain>
    </source>
</reference>
<dbReference type="PROSITE" id="PS51855">
    <property type="entry name" value="MGS"/>
    <property type="match status" value="1"/>
</dbReference>
<dbReference type="Gene3D" id="3.40.50.1380">
    <property type="entry name" value="Methylglyoxal synthase-like domain"/>
    <property type="match status" value="1"/>
</dbReference>
<comment type="pathway">
    <text evidence="2 10">Purine metabolism; IMP biosynthesis via de novo pathway; 5-formamido-1-(5-phospho-D-ribosyl)imidazole-4-carboxamide from 5-amino-1-(5-phospho-D-ribosyl)imidazole-4-carboxamide (10-formyl THF route): step 1/1.</text>
</comment>
<dbReference type="SMART" id="SM00798">
    <property type="entry name" value="AICARFT_IMPCHas"/>
    <property type="match status" value="1"/>
</dbReference>
<evidence type="ECO:0000256" key="4">
    <source>
        <dbReference type="ARBA" id="ARBA00022679"/>
    </source>
</evidence>
<comment type="catalytic activity">
    <reaction evidence="8 10">
        <text>(6R)-10-formyltetrahydrofolate + 5-amino-1-(5-phospho-beta-D-ribosyl)imidazole-4-carboxamide = 5-formamido-1-(5-phospho-D-ribosyl)imidazole-4-carboxamide + (6S)-5,6,7,8-tetrahydrofolate</text>
        <dbReference type="Rhea" id="RHEA:22192"/>
        <dbReference type="ChEBI" id="CHEBI:57453"/>
        <dbReference type="ChEBI" id="CHEBI:58467"/>
        <dbReference type="ChEBI" id="CHEBI:58475"/>
        <dbReference type="ChEBI" id="CHEBI:195366"/>
        <dbReference type="EC" id="2.1.2.3"/>
    </reaction>
</comment>
<keyword evidence="6 10" id="KW-0378">Hydrolase</keyword>
<accession>V7HZN8</accession>
<dbReference type="HAMAP" id="MF_00139">
    <property type="entry name" value="PurH"/>
    <property type="match status" value="1"/>
</dbReference>
<dbReference type="STRING" id="994573.T472_0216840"/>
<keyword evidence="13" id="KW-1185">Reference proteome</keyword>
<keyword evidence="7 10" id="KW-0511">Multifunctional enzyme</keyword>
<evidence type="ECO:0000256" key="6">
    <source>
        <dbReference type="ARBA" id="ARBA00022801"/>
    </source>
</evidence>
<dbReference type="InterPro" id="IPR024051">
    <property type="entry name" value="AICAR_Tfase_dup_dom_sf"/>
</dbReference>
<organism evidence="12 13">
    <name type="scientific">Youngiibacter fragilis 232.1</name>
    <dbReference type="NCBI Taxonomy" id="994573"/>
    <lineage>
        <taxon>Bacteria</taxon>
        <taxon>Bacillati</taxon>
        <taxon>Bacillota</taxon>
        <taxon>Clostridia</taxon>
        <taxon>Eubacteriales</taxon>
        <taxon>Clostridiaceae</taxon>
        <taxon>Youngiibacter</taxon>
    </lineage>
</organism>
<dbReference type="Proteomes" id="UP000017747">
    <property type="component" value="Unassembled WGS sequence"/>
</dbReference>
<dbReference type="EC" id="2.1.2.3" evidence="10"/>
<dbReference type="AlphaFoldDB" id="V7HZN8"/>
<dbReference type="NCBIfam" id="TIGR00355">
    <property type="entry name" value="purH"/>
    <property type="match status" value="1"/>
</dbReference>
<keyword evidence="5 10" id="KW-0658">Purine biosynthesis</keyword>
<dbReference type="EMBL" id="AXUN02000212">
    <property type="protein sequence ID" value="ETA79450.1"/>
    <property type="molecule type" value="Genomic_DNA"/>
</dbReference>
<dbReference type="Pfam" id="PF02142">
    <property type="entry name" value="MGS"/>
    <property type="match status" value="1"/>
</dbReference>
<evidence type="ECO:0000313" key="13">
    <source>
        <dbReference type="Proteomes" id="UP000017747"/>
    </source>
</evidence>
<dbReference type="UniPathway" id="UPA00074">
    <property type="reaction ID" value="UER00133"/>
</dbReference>
<protein>
    <recommendedName>
        <fullName evidence="10">Bifunctional purine biosynthesis protein PurH</fullName>
    </recommendedName>
    <domain>
        <recommendedName>
            <fullName evidence="10">Phosphoribosylaminoimidazolecarboxamide formyltransferase</fullName>
            <ecNumber evidence="10">2.1.2.3</ecNumber>
        </recommendedName>
        <alternativeName>
            <fullName evidence="10">AICAR transformylase</fullName>
        </alternativeName>
    </domain>
    <domain>
        <recommendedName>
            <fullName evidence="10">IMP cyclohydrolase</fullName>
            <ecNumber evidence="10">3.5.4.10</ecNumber>
        </recommendedName>
        <alternativeName>
            <fullName evidence="10">ATIC</fullName>
        </alternativeName>
        <alternativeName>
            <fullName evidence="10">IMP synthase</fullName>
        </alternativeName>
        <alternativeName>
            <fullName evidence="10">Inosinicase</fullName>
        </alternativeName>
    </domain>
</protein>
<dbReference type="GO" id="GO:0006189">
    <property type="term" value="P:'de novo' IMP biosynthetic process"/>
    <property type="evidence" value="ECO:0007669"/>
    <property type="project" value="UniProtKB-UniRule"/>
</dbReference>
<dbReference type="SMART" id="SM00851">
    <property type="entry name" value="MGS"/>
    <property type="match status" value="1"/>
</dbReference>
<evidence type="ECO:0000256" key="5">
    <source>
        <dbReference type="ARBA" id="ARBA00022755"/>
    </source>
</evidence>
<comment type="catalytic activity">
    <reaction evidence="9 10">
        <text>IMP + H2O = 5-formamido-1-(5-phospho-D-ribosyl)imidazole-4-carboxamide</text>
        <dbReference type="Rhea" id="RHEA:18445"/>
        <dbReference type="ChEBI" id="CHEBI:15377"/>
        <dbReference type="ChEBI" id="CHEBI:58053"/>
        <dbReference type="ChEBI" id="CHEBI:58467"/>
        <dbReference type="EC" id="3.5.4.10"/>
    </reaction>
</comment>
<evidence type="ECO:0000313" key="12">
    <source>
        <dbReference type="EMBL" id="ETA79450.1"/>
    </source>
</evidence>
<dbReference type="GO" id="GO:0004643">
    <property type="term" value="F:phosphoribosylaminoimidazolecarboxamide formyltransferase activity"/>
    <property type="evidence" value="ECO:0007669"/>
    <property type="project" value="UniProtKB-UniRule"/>
</dbReference>
<dbReference type="GO" id="GO:0005829">
    <property type="term" value="C:cytosol"/>
    <property type="evidence" value="ECO:0007669"/>
    <property type="project" value="TreeGrafter"/>
</dbReference>
<dbReference type="FunFam" id="3.40.50.1380:FF:000001">
    <property type="entry name" value="Bifunctional purine biosynthesis protein PurH"/>
    <property type="match status" value="1"/>
</dbReference>
<dbReference type="PANTHER" id="PTHR11692">
    <property type="entry name" value="BIFUNCTIONAL PURINE BIOSYNTHESIS PROTEIN PURH"/>
    <property type="match status" value="1"/>
</dbReference>
<evidence type="ECO:0000256" key="9">
    <source>
        <dbReference type="ARBA" id="ARBA00050687"/>
    </source>
</evidence>
<dbReference type="OrthoDB" id="9802065at2"/>
<dbReference type="InterPro" id="IPR036914">
    <property type="entry name" value="MGS-like_dom_sf"/>
</dbReference>
<dbReference type="GO" id="GO:0003937">
    <property type="term" value="F:IMP cyclohydrolase activity"/>
    <property type="evidence" value="ECO:0007669"/>
    <property type="project" value="UniProtKB-UniRule"/>
</dbReference>
<evidence type="ECO:0000256" key="2">
    <source>
        <dbReference type="ARBA" id="ARBA00004954"/>
    </source>
</evidence>
<comment type="similarity">
    <text evidence="3 10">Belongs to the PurH family.</text>
</comment>
<dbReference type="InterPro" id="IPR011607">
    <property type="entry name" value="MGS-like_dom"/>
</dbReference>
<evidence type="ECO:0000256" key="7">
    <source>
        <dbReference type="ARBA" id="ARBA00023268"/>
    </source>
</evidence>
<dbReference type="PATRIC" id="fig|994573.3.peg.3191"/>
<dbReference type="SUPFAM" id="SSF52335">
    <property type="entry name" value="Methylglyoxal synthase-like"/>
    <property type="match status" value="1"/>
</dbReference>
<dbReference type="InterPro" id="IPR002695">
    <property type="entry name" value="PurH-like"/>
</dbReference>
<dbReference type="SUPFAM" id="SSF53927">
    <property type="entry name" value="Cytidine deaminase-like"/>
    <property type="match status" value="1"/>
</dbReference>
<dbReference type="FunFam" id="3.40.140.20:FF:000001">
    <property type="entry name" value="Bifunctional purine biosynthesis protein PurH"/>
    <property type="match status" value="1"/>
</dbReference>
<dbReference type="Gene3D" id="3.40.140.20">
    <property type="match status" value="2"/>
</dbReference>